<dbReference type="OrthoDB" id="924828at2"/>
<dbReference type="EMBL" id="CP001699">
    <property type="protein sequence ID" value="ACU64521.1"/>
    <property type="molecule type" value="Genomic_DNA"/>
</dbReference>
<reference evidence="2 3" key="2">
    <citation type="journal article" date="2010" name="Stand. Genomic Sci.">
        <title>Complete genome sequence of Chitinophaga pinensis type strain (UQM 2034).</title>
        <authorList>
            <person name="Glavina Del Rio T."/>
            <person name="Abt B."/>
            <person name="Spring S."/>
            <person name="Lapidus A."/>
            <person name="Nolan M."/>
            <person name="Tice H."/>
            <person name="Copeland A."/>
            <person name="Cheng J.F."/>
            <person name="Chen F."/>
            <person name="Bruce D."/>
            <person name="Goodwin L."/>
            <person name="Pitluck S."/>
            <person name="Ivanova N."/>
            <person name="Mavromatis K."/>
            <person name="Mikhailova N."/>
            <person name="Pati A."/>
            <person name="Chen A."/>
            <person name="Palaniappan K."/>
            <person name="Land M."/>
            <person name="Hauser L."/>
            <person name="Chang Y.J."/>
            <person name="Jeffries C.D."/>
            <person name="Chain P."/>
            <person name="Saunders E."/>
            <person name="Detter J.C."/>
            <person name="Brettin T."/>
            <person name="Rohde M."/>
            <person name="Goker M."/>
            <person name="Bristow J."/>
            <person name="Eisen J.A."/>
            <person name="Markowitz V."/>
            <person name="Hugenholtz P."/>
            <person name="Kyrpides N.C."/>
            <person name="Klenk H.P."/>
            <person name="Lucas S."/>
        </authorList>
    </citation>
    <scope>NUCLEOTIDE SEQUENCE [LARGE SCALE GENOMIC DNA]</scope>
    <source>
        <strain evidence="3">ATCC 43595 / DSM 2588 / LMG 13176 / NBRC 15968 / NCIMB 11800 / UQM 2034</strain>
    </source>
</reference>
<dbReference type="AlphaFoldDB" id="A0A979H061"/>
<feature type="chain" id="PRO_5036710518" evidence="1">
    <location>
        <begin position="20"/>
        <end position="332"/>
    </location>
</feature>
<accession>A0A979H061</accession>
<feature type="signal peptide" evidence="1">
    <location>
        <begin position="1"/>
        <end position="19"/>
    </location>
</feature>
<gene>
    <name evidence="2" type="ordered locus">Cpin_7120</name>
</gene>
<name>A0A979H061_CHIPD</name>
<organism evidence="2 3">
    <name type="scientific">Chitinophaga pinensis (strain ATCC 43595 / DSM 2588 / LMG 13176 / NBRC 15968 / NCIMB 11800 / UQM 2034)</name>
    <dbReference type="NCBI Taxonomy" id="485918"/>
    <lineage>
        <taxon>Bacteria</taxon>
        <taxon>Pseudomonadati</taxon>
        <taxon>Bacteroidota</taxon>
        <taxon>Chitinophagia</taxon>
        <taxon>Chitinophagales</taxon>
        <taxon>Chitinophagaceae</taxon>
        <taxon>Chitinophaga</taxon>
    </lineage>
</organism>
<reference evidence="3" key="1">
    <citation type="submission" date="2009-08" db="EMBL/GenBank/DDBJ databases">
        <title>The complete genome of Chitinophaga pinensis DSM 2588.</title>
        <authorList>
            <consortium name="US DOE Joint Genome Institute (JGI-PGF)"/>
            <person name="Lucas S."/>
            <person name="Copeland A."/>
            <person name="Lapidus A."/>
            <person name="Glavina del Rio T."/>
            <person name="Dalin E."/>
            <person name="Tice H."/>
            <person name="Bruce D."/>
            <person name="Goodwin L."/>
            <person name="Pitluck S."/>
            <person name="Kyrpides N."/>
            <person name="Mavromatis K."/>
            <person name="Ivanova N."/>
            <person name="Mikhailova N."/>
            <person name="Sims D."/>
            <person name="Meinche L."/>
            <person name="Brettin T."/>
            <person name="Detter J.C."/>
            <person name="Han C."/>
            <person name="Larimer F."/>
            <person name="Land M."/>
            <person name="Hauser L."/>
            <person name="Markowitz V."/>
            <person name="Cheng J.-F."/>
            <person name="Hugenholtz P."/>
            <person name="Woyke T."/>
            <person name="Wu D."/>
            <person name="Spring S."/>
            <person name="Klenk H.-P."/>
            <person name="Eisen J.A."/>
        </authorList>
    </citation>
    <scope>NUCLEOTIDE SEQUENCE [LARGE SCALE GENOMIC DNA]</scope>
    <source>
        <strain evidence="3">ATCC 43595 / DSM 2588 / LMG 13176 / NBRC 15968 / NCIMB 11800 / UQM 2034</strain>
    </source>
</reference>
<evidence type="ECO:0000313" key="3">
    <source>
        <dbReference type="Proteomes" id="UP000002215"/>
    </source>
</evidence>
<keyword evidence="1" id="KW-0732">Signal</keyword>
<dbReference type="RefSeq" id="WP_012794684.1">
    <property type="nucleotide sequence ID" value="NC_013132.1"/>
</dbReference>
<proteinExistence type="predicted"/>
<protein>
    <submittedName>
        <fullName evidence="2">Uncharacterized protein</fullName>
    </submittedName>
</protein>
<sequence>MKINFLVTGMLLCTTGTYAQNMFSMASQHPADTTKSEAMEQAIRFSSLRQASITADFFGSGHFDSKLNEKDFANGKSRNARISSYVTVPISSWNGNTIGASVYHTETFFNVREVENKLESPTVNVGDMSKSTLGLSINYSRIDALFHTPVVYSAVVTGISDNLKTIRRFNFNGSIAFPLKRNENTYLSVGAILLIDPSAPLPVLPVVNYFHKLNHHGLELIVDLPQGAMIKQSLFRNAWVYVGASYNTYATFYKSDNPALPEHFSYNTVEVKSGPGFEYLLGKHVILGVKGGVNNVLTARAFGKNNSYNDSFIMTTNKSTFAGEFRISLLPF</sequence>
<evidence type="ECO:0000256" key="1">
    <source>
        <dbReference type="SAM" id="SignalP"/>
    </source>
</evidence>
<dbReference type="Proteomes" id="UP000002215">
    <property type="component" value="Chromosome"/>
</dbReference>
<evidence type="ECO:0000313" key="2">
    <source>
        <dbReference type="EMBL" id="ACU64521.1"/>
    </source>
</evidence>
<dbReference type="KEGG" id="cpi:Cpin_7120"/>